<keyword evidence="7" id="KW-1185">Reference proteome</keyword>
<dbReference type="InterPro" id="IPR035513">
    <property type="entry name" value="Invertase/methylesterase_inhib"/>
</dbReference>
<reference evidence="6" key="1">
    <citation type="submission" date="2022-07" db="EMBL/GenBank/DDBJ databases">
        <authorList>
            <person name="Macas J."/>
            <person name="Novak P."/>
            <person name="Neumann P."/>
        </authorList>
    </citation>
    <scope>NUCLEOTIDE SEQUENCE</scope>
</reference>
<feature type="signal peptide" evidence="4">
    <location>
        <begin position="1"/>
        <end position="23"/>
    </location>
</feature>
<comment type="caution">
    <text evidence="6">The sequence shown here is derived from an EMBL/GenBank/DDBJ whole genome shotgun (WGS) entry which is preliminary data.</text>
</comment>
<dbReference type="InterPro" id="IPR006501">
    <property type="entry name" value="Pectinesterase_inhib_dom"/>
</dbReference>
<dbReference type="InterPro" id="IPR052421">
    <property type="entry name" value="PCW_Enzyme_Inhibitor"/>
</dbReference>
<dbReference type="SMART" id="SM00856">
    <property type="entry name" value="PMEI"/>
    <property type="match status" value="1"/>
</dbReference>
<dbReference type="Gene3D" id="1.20.140.40">
    <property type="entry name" value="Invertase/pectin methylesterase inhibitor family protein"/>
    <property type="match status" value="1"/>
</dbReference>
<keyword evidence="1 4" id="KW-0732">Signal</keyword>
<dbReference type="Pfam" id="PF04043">
    <property type="entry name" value="PMEI"/>
    <property type="match status" value="1"/>
</dbReference>
<sequence>MESHLPQRAIFFFIFLFFLLISSNPLCVHSKSKSNIIHPILRPKKASPAAAATDQAKTTPKTTDELKKICDGTEDAKLCITTISPLLNGGAADTQAVLEAGINASYELAKVGSAMAKKLSMSQTGKAASKVKDCQGSYDDALYNFDETIKALKDSDVGTMNSMLSAVVSDMSDCNDSLAGLGLPLTNIGDKLANMTSVCLGIISQME</sequence>
<evidence type="ECO:0000259" key="5">
    <source>
        <dbReference type="SMART" id="SM00856"/>
    </source>
</evidence>
<organism evidence="6 7">
    <name type="scientific">Cuscuta europaea</name>
    <name type="common">European dodder</name>
    <dbReference type="NCBI Taxonomy" id="41803"/>
    <lineage>
        <taxon>Eukaryota</taxon>
        <taxon>Viridiplantae</taxon>
        <taxon>Streptophyta</taxon>
        <taxon>Embryophyta</taxon>
        <taxon>Tracheophyta</taxon>
        <taxon>Spermatophyta</taxon>
        <taxon>Magnoliopsida</taxon>
        <taxon>eudicotyledons</taxon>
        <taxon>Gunneridae</taxon>
        <taxon>Pentapetalae</taxon>
        <taxon>asterids</taxon>
        <taxon>lamiids</taxon>
        <taxon>Solanales</taxon>
        <taxon>Convolvulaceae</taxon>
        <taxon>Cuscuteae</taxon>
        <taxon>Cuscuta</taxon>
        <taxon>Cuscuta subgen. Cuscuta</taxon>
    </lineage>
</organism>
<dbReference type="EMBL" id="CAMAPE010000045">
    <property type="protein sequence ID" value="CAH9104198.1"/>
    <property type="molecule type" value="Genomic_DNA"/>
</dbReference>
<proteinExistence type="inferred from homology"/>
<dbReference type="AlphaFoldDB" id="A0A9P0ZM45"/>
<dbReference type="SUPFAM" id="SSF101148">
    <property type="entry name" value="Plant invertase/pectin methylesterase inhibitor"/>
    <property type="match status" value="1"/>
</dbReference>
<dbReference type="GO" id="GO:0004857">
    <property type="term" value="F:enzyme inhibitor activity"/>
    <property type="evidence" value="ECO:0007669"/>
    <property type="project" value="InterPro"/>
</dbReference>
<feature type="chain" id="PRO_5040401039" description="Pectinesterase inhibitor domain-containing protein" evidence="4">
    <location>
        <begin position="24"/>
        <end position="207"/>
    </location>
</feature>
<dbReference type="NCBIfam" id="TIGR01614">
    <property type="entry name" value="PME_inhib"/>
    <property type="match status" value="1"/>
</dbReference>
<accession>A0A9P0ZM45</accession>
<evidence type="ECO:0000313" key="7">
    <source>
        <dbReference type="Proteomes" id="UP001152484"/>
    </source>
</evidence>
<dbReference type="PANTHER" id="PTHR36710:SF18">
    <property type="entry name" value="PECTINESTERASE INHIBITOR 5-RELATED"/>
    <property type="match status" value="1"/>
</dbReference>
<evidence type="ECO:0000256" key="3">
    <source>
        <dbReference type="ARBA" id="ARBA00038471"/>
    </source>
</evidence>
<evidence type="ECO:0000313" key="6">
    <source>
        <dbReference type="EMBL" id="CAH9104198.1"/>
    </source>
</evidence>
<comment type="similarity">
    <text evidence="3">Belongs to the PMEI family.</text>
</comment>
<evidence type="ECO:0000256" key="4">
    <source>
        <dbReference type="SAM" id="SignalP"/>
    </source>
</evidence>
<protein>
    <recommendedName>
        <fullName evidence="5">Pectinesterase inhibitor domain-containing protein</fullName>
    </recommendedName>
</protein>
<dbReference type="OrthoDB" id="770764at2759"/>
<dbReference type="CDD" id="cd15800">
    <property type="entry name" value="PMEI-like_2"/>
    <property type="match status" value="1"/>
</dbReference>
<feature type="domain" description="Pectinesterase inhibitor" evidence="5">
    <location>
        <begin position="61"/>
        <end position="202"/>
    </location>
</feature>
<name>A0A9P0ZM45_CUSEU</name>
<keyword evidence="2" id="KW-1015">Disulfide bond</keyword>
<dbReference type="PANTHER" id="PTHR36710">
    <property type="entry name" value="PECTINESTERASE INHIBITOR-LIKE"/>
    <property type="match status" value="1"/>
</dbReference>
<dbReference type="Proteomes" id="UP001152484">
    <property type="component" value="Unassembled WGS sequence"/>
</dbReference>
<evidence type="ECO:0000256" key="2">
    <source>
        <dbReference type="ARBA" id="ARBA00023157"/>
    </source>
</evidence>
<gene>
    <name evidence="6" type="ORF">CEURO_LOCUS16457</name>
</gene>
<evidence type="ECO:0000256" key="1">
    <source>
        <dbReference type="ARBA" id="ARBA00022729"/>
    </source>
</evidence>